<sequence>MGKLWVPVKVIQKHCPRFYTVQTREGVVYRRNRISLHKTNENVSDISVPDYNILANTPKEPKLAALAKTAQVIPSDKSYTARSGRVVKRNTEQNTITDDFYDHSIQYKLVT</sequence>
<evidence type="ECO:0000313" key="2">
    <source>
        <dbReference type="Proteomes" id="UP000828390"/>
    </source>
</evidence>
<dbReference type="EMBL" id="JAIWYP010000009">
    <property type="protein sequence ID" value="KAH3776311.1"/>
    <property type="molecule type" value="Genomic_DNA"/>
</dbReference>
<gene>
    <name evidence="1" type="ORF">DPMN_177733</name>
</gene>
<evidence type="ECO:0000313" key="1">
    <source>
        <dbReference type="EMBL" id="KAH3776311.1"/>
    </source>
</evidence>
<organism evidence="1 2">
    <name type="scientific">Dreissena polymorpha</name>
    <name type="common">Zebra mussel</name>
    <name type="synonym">Mytilus polymorpha</name>
    <dbReference type="NCBI Taxonomy" id="45954"/>
    <lineage>
        <taxon>Eukaryota</taxon>
        <taxon>Metazoa</taxon>
        <taxon>Spiralia</taxon>
        <taxon>Lophotrochozoa</taxon>
        <taxon>Mollusca</taxon>
        <taxon>Bivalvia</taxon>
        <taxon>Autobranchia</taxon>
        <taxon>Heteroconchia</taxon>
        <taxon>Euheterodonta</taxon>
        <taxon>Imparidentia</taxon>
        <taxon>Neoheterodontei</taxon>
        <taxon>Myida</taxon>
        <taxon>Dreissenoidea</taxon>
        <taxon>Dreissenidae</taxon>
        <taxon>Dreissena</taxon>
    </lineage>
</organism>
<reference evidence="1" key="2">
    <citation type="submission" date="2020-11" db="EMBL/GenBank/DDBJ databases">
        <authorList>
            <person name="McCartney M.A."/>
            <person name="Auch B."/>
            <person name="Kono T."/>
            <person name="Mallez S."/>
            <person name="Becker A."/>
            <person name="Gohl D.M."/>
            <person name="Silverstein K.A.T."/>
            <person name="Koren S."/>
            <person name="Bechman K.B."/>
            <person name="Herman A."/>
            <person name="Abrahante J.E."/>
            <person name="Garbe J."/>
        </authorList>
    </citation>
    <scope>NUCLEOTIDE SEQUENCE</scope>
    <source>
        <strain evidence="1">Duluth1</strain>
        <tissue evidence="1">Whole animal</tissue>
    </source>
</reference>
<keyword evidence="2" id="KW-1185">Reference proteome</keyword>
<dbReference type="AlphaFoldDB" id="A0A9D4EAR6"/>
<accession>A0A9D4EAR6</accession>
<protein>
    <submittedName>
        <fullName evidence="1">Uncharacterized protein</fullName>
    </submittedName>
</protein>
<dbReference type="Proteomes" id="UP000828390">
    <property type="component" value="Unassembled WGS sequence"/>
</dbReference>
<name>A0A9D4EAR6_DREPO</name>
<reference evidence="1" key="1">
    <citation type="journal article" date="2019" name="bioRxiv">
        <title>The Genome of the Zebra Mussel, Dreissena polymorpha: A Resource for Invasive Species Research.</title>
        <authorList>
            <person name="McCartney M.A."/>
            <person name="Auch B."/>
            <person name="Kono T."/>
            <person name="Mallez S."/>
            <person name="Zhang Y."/>
            <person name="Obille A."/>
            <person name="Becker A."/>
            <person name="Abrahante J.E."/>
            <person name="Garbe J."/>
            <person name="Badalamenti J.P."/>
            <person name="Herman A."/>
            <person name="Mangelson H."/>
            <person name="Liachko I."/>
            <person name="Sullivan S."/>
            <person name="Sone E.D."/>
            <person name="Koren S."/>
            <person name="Silverstein K.A.T."/>
            <person name="Beckman K.B."/>
            <person name="Gohl D.M."/>
        </authorList>
    </citation>
    <scope>NUCLEOTIDE SEQUENCE</scope>
    <source>
        <strain evidence="1">Duluth1</strain>
        <tissue evidence="1">Whole animal</tissue>
    </source>
</reference>
<comment type="caution">
    <text evidence="1">The sequence shown here is derived from an EMBL/GenBank/DDBJ whole genome shotgun (WGS) entry which is preliminary data.</text>
</comment>
<proteinExistence type="predicted"/>